<name>A0A6V8K6P9_9ACTN</name>
<comment type="caution">
    <text evidence="2">The sequence shown here is derived from an EMBL/GenBank/DDBJ whole genome shotgun (WGS) entry which is preliminary data.</text>
</comment>
<evidence type="ECO:0000313" key="3">
    <source>
        <dbReference type="Proteomes" id="UP000482800"/>
    </source>
</evidence>
<proteinExistence type="predicted"/>
<evidence type="ECO:0008006" key="4">
    <source>
        <dbReference type="Google" id="ProtNLM"/>
    </source>
</evidence>
<dbReference type="Proteomes" id="UP000482800">
    <property type="component" value="Unassembled WGS sequence"/>
</dbReference>
<protein>
    <recommendedName>
        <fullName evidence="4">ParB/Sulfiredoxin domain-containing protein</fullName>
    </recommendedName>
</protein>
<reference evidence="2 3" key="2">
    <citation type="submission" date="2020-03" db="EMBL/GenBank/DDBJ databases">
        <authorList>
            <person name="Ichikawa N."/>
            <person name="Kimura A."/>
            <person name="Kitahashi Y."/>
            <person name="Uohara A."/>
        </authorList>
    </citation>
    <scope>NUCLEOTIDE SEQUENCE [LARGE SCALE GENOMIC DNA]</scope>
    <source>
        <strain evidence="2 3">NBRC 108639</strain>
    </source>
</reference>
<accession>A0A6V8K6P9</accession>
<organism evidence="2 3">
    <name type="scientific">Phytohabitans houttuyneae</name>
    <dbReference type="NCBI Taxonomy" id="1076126"/>
    <lineage>
        <taxon>Bacteria</taxon>
        <taxon>Bacillati</taxon>
        <taxon>Actinomycetota</taxon>
        <taxon>Actinomycetes</taxon>
        <taxon>Micromonosporales</taxon>
        <taxon>Micromonosporaceae</taxon>
    </lineage>
</organism>
<evidence type="ECO:0000256" key="1">
    <source>
        <dbReference type="SAM" id="MobiDB-lite"/>
    </source>
</evidence>
<gene>
    <name evidence="2" type="ORF">Phou_036140</name>
</gene>
<feature type="region of interest" description="Disordered" evidence="1">
    <location>
        <begin position="122"/>
        <end position="142"/>
    </location>
</feature>
<reference evidence="2 3" key="1">
    <citation type="submission" date="2020-03" db="EMBL/GenBank/DDBJ databases">
        <title>Whole genome shotgun sequence of Phytohabitans houttuyneae NBRC 108639.</title>
        <authorList>
            <person name="Komaki H."/>
            <person name="Tamura T."/>
        </authorList>
    </citation>
    <scope>NUCLEOTIDE SEQUENCE [LARGE SCALE GENOMIC DNA]</scope>
    <source>
        <strain evidence="2 3">NBRC 108639</strain>
    </source>
</reference>
<dbReference type="EMBL" id="BLPF01000001">
    <property type="protein sequence ID" value="GFJ79434.1"/>
    <property type="molecule type" value="Genomic_DNA"/>
</dbReference>
<evidence type="ECO:0000313" key="2">
    <source>
        <dbReference type="EMBL" id="GFJ79434.1"/>
    </source>
</evidence>
<sequence length="142" mass="15331">MGTYVMRSYRVRDFAPALHNGDVRPAATAGGPSWDVAARTALLASLERRWPIGTLTAWAPPGGVTYLLDGHRRAGCIAALLGATTLSATSTTQIRPTCTRTMSSPAARICPRVFCWRRCRSSPPSGAWRRPRPTAPTTSPPR</sequence>
<dbReference type="AlphaFoldDB" id="A0A6V8K6P9"/>
<keyword evidence="3" id="KW-1185">Reference proteome</keyword>